<evidence type="ECO:0000313" key="2">
    <source>
        <dbReference type="EMBL" id="PIC47944.1"/>
    </source>
</evidence>
<dbReference type="InterPro" id="IPR011333">
    <property type="entry name" value="SKP1/BTB/POZ_sf"/>
</dbReference>
<organism evidence="2 3">
    <name type="scientific">Caenorhabditis nigoni</name>
    <dbReference type="NCBI Taxonomy" id="1611254"/>
    <lineage>
        <taxon>Eukaryota</taxon>
        <taxon>Metazoa</taxon>
        <taxon>Ecdysozoa</taxon>
        <taxon>Nematoda</taxon>
        <taxon>Chromadorea</taxon>
        <taxon>Rhabditida</taxon>
        <taxon>Rhabditina</taxon>
        <taxon>Rhabditomorpha</taxon>
        <taxon>Rhabditoidea</taxon>
        <taxon>Rhabditidae</taxon>
        <taxon>Peloderinae</taxon>
        <taxon>Caenorhabditis</taxon>
    </lineage>
</organism>
<gene>
    <name evidence="2" type="primary">Cnig_chr_II.g7110</name>
    <name evidence="2" type="ORF">B9Z55_007110</name>
</gene>
<dbReference type="SUPFAM" id="SSF49599">
    <property type="entry name" value="TRAF domain-like"/>
    <property type="match status" value="1"/>
</dbReference>
<dbReference type="SMART" id="SM00225">
    <property type="entry name" value="BTB"/>
    <property type="match status" value="1"/>
</dbReference>
<comment type="caution">
    <text evidence="2">The sequence shown here is derived from an EMBL/GenBank/DDBJ whole genome shotgun (WGS) entry which is preliminary data.</text>
</comment>
<dbReference type="Pfam" id="PF00651">
    <property type="entry name" value="BTB"/>
    <property type="match status" value="1"/>
</dbReference>
<dbReference type="InterPro" id="IPR052664">
    <property type="entry name" value="BTB-MATH_domain_protein"/>
</dbReference>
<dbReference type="SUPFAM" id="SSF54695">
    <property type="entry name" value="POZ domain"/>
    <property type="match status" value="1"/>
</dbReference>
<evidence type="ECO:0000313" key="3">
    <source>
        <dbReference type="Proteomes" id="UP000230233"/>
    </source>
</evidence>
<accession>A0A2G5V818</accession>
<dbReference type="EMBL" id="PDUG01000002">
    <property type="protein sequence ID" value="PIC47944.1"/>
    <property type="molecule type" value="Genomic_DNA"/>
</dbReference>
<dbReference type="AlphaFoldDB" id="A0A2G5V818"/>
<dbReference type="Proteomes" id="UP000230233">
    <property type="component" value="Chromosome II"/>
</dbReference>
<dbReference type="CDD" id="cd00121">
    <property type="entry name" value="MATH"/>
    <property type="match status" value="1"/>
</dbReference>
<dbReference type="PANTHER" id="PTHR22743">
    <property type="entry name" value="MEPRIN/TRAF-LIKE MATH FAMILY-C.ELEGANS"/>
    <property type="match status" value="1"/>
</dbReference>
<dbReference type="PROSITE" id="PS50097">
    <property type="entry name" value="BTB"/>
    <property type="match status" value="1"/>
</dbReference>
<keyword evidence="3" id="KW-1185">Reference proteome</keyword>
<dbReference type="Gene3D" id="3.30.710.10">
    <property type="entry name" value="Potassium Channel Kv1.1, Chain A"/>
    <property type="match status" value="1"/>
</dbReference>
<dbReference type="STRING" id="1611254.A0A2G5V818"/>
<dbReference type="InterPro" id="IPR002083">
    <property type="entry name" value="MATH/TRAF_dom"/>
</dbReference>
<dbReference type="InterPro" id="IPR000210">
    <property type="entry name" value="BTB/POZ_dom"/>
</dbReference>
<sequence>MSEEQESFVMKHVFDNFTMLESNEKTSFCGETEKHFGVPWRIRISRERSMFKVFLECLRFCGKKTWRINSEIKWKIPKKDGKLFEKTENYVLENDSLPGCCSLRFLYENAKEEYMIDGKFEIEVQVFIIGTIGIAHSILRNFDDDVAKEFSDVVLVTENQKFYVNKMYLALHSTYFKTMFSVKSEESSENSEKSEIELKDVDAYDLQKFLEVLYGEIEALNDDTVEEILNLADMFESKTARTNCLKFLIKTSDRSLKMKFEIALKHKLSKLSSMCISEMSTVTELRSVFPEDPKMYEPELWAELYKRLLDLTQDNNNFNPFMKSPF</sequence>
<dbReference type="CDD" id="cd18186">
    <property type="entry name" value="BTB_POZ_ZBTB_KLHL-like"/>
    <property type="match status" value="1"/>
</dbReference>
<proteinExistence type="predicted"/>
<dbReference type="PANTHER" id="PTHR22743:SF165">
    <property type="entry name" value="BTB AND MATH DOMAIN CONTAINING-RELATED"/>
    <property type="match status" value="1"/>
</dbReference>
<reference evidence="3" key="1">
    <citation type="submission" date="2017-10" db="EMBL/GenBank/DDBJ databases">
        <title>Rapid genome shrinkage in a self-fertile nematode reveals novel sperm competition proteins.</title>
        <authorList>
            <person name="Yin D."/>
            <person name="Schwarz E.M."/>
            <person name="Thomas C.G."/>
            <person name="Felde R.L."/>
            <person name="Korf I.F."/>
            <person name="Cutter A.D."/>
            <person name="Schartner C.M."/>
            <person name="Ralston E.J."/>
            <person name="Meyer B.J."/>
            <person name="Haag E.S."/>
        </authorList>
    </citation>
    <scope>NUCLEOTIDE SEQUENCE [LARGE SCALE GENOMIC DNA]</scope>
    <source>
        <strain evidence="3">JU1422</strain>
    </source>
</reference>
<evidence type="ECO:0000259" key="1">
    <source>
        <dbReference type="PROSITE" id="PS50097"/>
    </source>
</evidence>
<name>A0A2G5V818_9PELO</name>
<feature type="domain" description="BTB" evidence="1">
    <location>
        <begin position="151"/>
        <end position="222"/>
    </location>
</feature>
<dbReference type="OrthoDB" id="6130897at2759"/>
<dbReference type="Pfam" id="PF00917">
    <property type="entry name" value="MATH"/>
    <property type="match status" value="1"/>
</dbReference>
<protein>
    <recommendedName>
        <fullName evidence="1">BTB domain-containing protein</fullName>
    </recommendedName>
</protein>